<evidence type="ECO:0000256" key="1">
    <source>
        <dbReference type="ARBA" id="ARBA00004571"/>
    </source>
</evidence>
<dbReference type="OMA" id="HELPWYG"/>
<evidence type="ECO:0000256" key="6">
    <source>
        <dbReference type="ARBA" id="ARBA00023237"/>
    </source>
</evidence>
<dbReference type="EMBL" id="DPIY01000010">
    <property type="protein sequence ID" value="HCT58372.1"/>
    <property type="molecule type" value="Genomic_DNA"/>
</dbReference>
<accession>A0A3D4VCB5</accession>
<dbReference type="GO" id="GO:0009279">
    <property type="term" value="C:cell outer membrane"/>
    <property type="evidence" value="ECO:0007669"/>
    <property type="project" value="UniProtKB-SubCell"/>
</dbReference>
<evidence type="ECO:0000256" key="2">
    <source>
        <dbReference type="ARBA" id="ARBA00022448"/>
    </source>
</evidence>
<keyword evidence="2" id="KW-0813">Transport</keyword>
<dbReference type="InterPro" id="IPR008969">
    <property type="entry name" value="CarboxyPept-like_regulatory"/>
</dbReference>
<dbReference type="Pfam" id="PF13620">
    <property type="entry name" value="CarboxypepD_reg"/>
    <property type="match status" value="1"/>
</dbReference>
<comment type="caution">
    <text evidence="9">The sequence shown here is derived from an EMBL/GenBank/DDBJ whole genome shotgun (WGS) entry which is preliminary data.</text>
</comment>
<dbReference type="Pfam" id="PF25183">
    <property type="entry name" value="OMP_b-brl_4"/>
    <property type="match status" value="2"/>
</dbReference>
<feature type="signal peptide" evidence="7">
    <location>
        <begin position="1"/>
        <end position="26"/>
    </location>
</feature>
<evidence type="ECO:0000313" key="9">
    <source>
        <dbReference type="EMBL" id="HCT58372.1"/>
    </source>
</evidence>
<dbReference type="SUPFAM" id="SSF56935">
    <property type="entry name" value="Porins"/>
    <property type="match status" value="1"/>
</dbReference>
<dbReference type="PANTHER" id="PTHR30069:SF46">
    <property type="entry name" value="OAR PROTEIN"/>
    <property type="match status" value="1"/>
</dbReference>
<gene>
    <name evidence="9" type="ORF">DGD08_14300</name>
</gene>
<keyword evidence="7" id="KW-0732">Signal</keyword>
<dbReference type="SUPFAM" id="SSF49464">
    <property type="entry name" value="Carboxypeptidase regulatory domain-like"/>
    <property type="match status" value="1"/>
</dbReference>
<dbReference type="PANTHER" id="PTHR30069">
    <property type="entry name" value="TONB-DEPENDENT OUTER MEMBRANE RECEPTOR"/>
    <property type="match status" value="1"/>
</dbReference>
<evidence type="ECO:0000313" key="10">
    <source>
        <dbReference type="Proteomes" id="UP000264071"/>
    </source>
</evidence>
<organism evidence="9 10">
    <name type="scientific">Gemmatimonas aurantiaca</name>
    <dbReference type="NCBI Taxonomy" id="173480"/>
    <lineage>
        <taxon>Bacteria</taxon>
        <taxon>Pseudomonadati</taxon>
        <taxon>Gemmatimonadota</taxon>
        <taxon>Gemmatimonadia</taxon>
        <taxon>Gemmatimonadales</taxon>
        <taxon>Gemmatimonadaceae</taxon>
        <taxon>Gemmatimonas</taxon>
    </lineage>
</organism>
<feature type="domain" description="TonB-dependent transporter Oar-like beta-barrel" evidence="8">
    <location>
        <begin position="248"/>
        <end position="316"/>
    </location>
</feature>
<dbReference type="GO" id="GO:0015344">
    <property type="term" value="F:siderophore uptake transmembrane transporter activity"/>
    <property type="evidence" value="ECO:0007669"/>
    <property type="project" value="TreeGrafter"/>
</dbReference>
<keyword evidence="5" id="KW-0472">Membrane</keyword>
<evidence type="ECO:0000259" key="8">
    <source>
        <dbReference type="Pfam" id="PF25183"/>
    </source>
</evidence>
<dbReference type="Gene3D" id="2.60.40.1120">
    <property type="entry name" value="Carboxypeptidase-like, regulatory domain"/>
    <property type="match status" value="1"/>
</dbReference>
<keyword evidence="4" id="KW-0812">Transmembrane</keyword>
<dbReference type="Proteomes" id="UP000264071">
    <property type="component" value="Unassembled WGS sequence"/>
</dbReference>
<name>A0A3D4VCB5_9BACT</name>
<protein>
    <recommendedName>
        <fullName evidence="8">TonB-dependent transporter Oar-like beta-barrel domain-containing protein</fullName>
    </recommendedName>
</protein>
<dbReference type="Gene3D" id="2.40.170.20">
    <property type="entry name" value="TonB-dependent receptor, beta-barrel domain"/>
    <property type="match status" value="1"/>
</dbReference>
<sequence>MRMQRWLSVAAVVVALLSGATRTLDAQGLTSGAITGTVTKTGDTPLENVQIEIVNAATGFRAGIITRTNGRYFVQGLEVGVYRVTARLLGYAPQTREGVRVTLNSATRIDFELSETATQLQTVTTTAVTNGADFSPTRQGVATVVADTLLRRVPSLQRDFTEMVKLTPQVNSRDGGASAGGAYNRLNNFTVDGANQNDRFNLGSSGGQPGGATGGRIMSVDAVKEFQVLMSPTDVRYGNFGGMLVNAVTRNGTNTWTGGATYTYRNPRMAANVDQIRQSGFNYKNYGFTLGGPIIKDKLHFFIAPEFQDRTDPTSGPAFNAATNMVGQVSVDSIAAIRSIMASRFDVGSEGAFSRGNPLTNLFGRLDWSINGSNRATFRVLDNTAEQDEFSRNTGTLNANGAGNQSAGIRLTSNSFTRQNKNRSFVGQLFTNFNSGASNELLVGFNTIRDQRVNMPVQAPEISLAVQGLAVTFGTERFSPGNDLKQRIFEVSDNFSVPLGAHNLTFGGRFEQTFVYNYFLSGAAYGAYSFPNIAALRAGTPSSYAFSYANGGDIAAEFNVRQLSAYVQDLWNVTRNFSVTAGVRVDRPDFLEAPKQNALITARAANIRTDYAPKAAFLFSPRIGFNWDVNGDQTTQLRGNVGIYTAQAPFILIGNAYANTGLGGVTVTCSGAQTPAFTTDVSAMPKSCAGQAAPTPGLAGSVGLNVNDPDFKYPQNFTTSVGFDRKLPWGVVATFEGLYRRDIHGLYVRDLNLKGPATLNGATRTDRNGRVMYADSITTTGTVNNNNQKYLTAYGTPSVNVTEGVIQLTNSKGGYNYNLTGQLRKRFAASFEATAAYTYTQAKDVQSLTSDRAISNWRNGRQYSGLEYAPDDVSTSNFQRPHRAIVYGTYTAPWKTNQTDVTFFYEAMSGAPYVYVVNADINGDGFAGNDPIYVPRDGRDPNEVRVGTGTGAAFAVSAAEGQILEDFIKSQSCLDKQRGQIMKRNSCQGPLQQRMDVSIRQTIPEVAGQRLTMQLDIFNFANLVNKNWGRVKFPVQSTFNNQQLFNQSGRTAGTLESSMPNYTLNATVRQAMVGSATAPITGPFAANPNTASNNYQIQLTLRYAF</sequence>
<dbReference type="GO" id="GO:0044718">
    <property type="term" value="P:siderophore transmembrane transport"/>
    <property type="evidence" value="ECO:0007669"/>
    <property type="project" value="TreeGrafter"/>
</dbReference>
<comment type="subcellular location">
    <subcellularLocation>
        <location evidence="1">Cell outer membrane</location>
        <topology evidence="1">Multi-pass membrane protein</topology>
    </subcellularLocation>
</comment>
<evidence type="ECO:0000256" key="5">
    <source>
        <dbReference type="ARBA" id="ARBA00023136"/>
    </source>
</evidence>
<evidence type="ECO:0000256" key="7">
    <source>
        <dbReference type="SAM" id="SignalP"/>
    </source>
</evidence>
<dbReference type="InterPro" id="IPR036942">
    <property type="entry name" value="Beta-barrel_TonB_sf"/>
</dbReference>
<dbReference type="InterPro" id="IPR039426">
    <property type="entry name" value="TonB-dep_rcpt-like"/>
</dbReference>
<dbReference type="AlphaFoldDB" id="A0A3D4VCB5"/>
<feature type="domain" description="TonB-dependent transporter Oar-like beta-barrel" evidence="8">
    <location>
        <begin position="361"/>
        <end position="1039"/>
    </location>
</feature>
<dbReference type="InterPro" id="IPR057601">
    <property type="entry name" value="Oar-like_b-barrel"/>
</dbReference>
<keyword evidence="3" id="KW-1134">Transmembrane beta strand</keyword>
<feature type="chain" id="PRO_5017809490" description="TonB-dependent transporter Oar-like beta-barrel domain-containing protein" evidence="7">
    <location>
        <begin position="27"/>
        <end position="1105"/>
    </location>
</feature>
<proteinExistence type="predicted"/>
<keyword evidence="6" id="KW-0998">Cell outer membrane</keyword>
<evidence type="ECO:0000256" key="3">
    <source>
        <dbReference type="ARBA" id="ARBA00022452"/>
    </source>
</evidence>
<reference evidence="9 10" key="1">
    <citation type="journal article" date="2018" name="Nat. Biotechnol.">
        <title>A standardized bacterial taxonomy based on genome phylogeny substantially revises the tree of life.</title>
        <authorList>
            <person name="Parks D.H."/>
            <person name="Chuvochina M."/>
            <person name="Waite D.W."/>
            <person name="Rinke C."/>
            <person name="Skarshewski A."/>
            <person name="Chaumeil P.A."/>
            <person name="Hugenholtz P."/>
        </authorList>
    </citation>
    <scope>NUCLEOTIDE SEQUENCE [LARGE SCALE GENOMIC DNA]</scope>
    <source>
        <strain evidence="9">UBA8844</strain>
    </source>
</reference>
<evidence type="ECO:0000256" key="4">
    <source>
        <dbReference type="ARBA" id="ARBA00022692"/>
    </source>
</evidence>